<reference evidence="2 3" key="1">
    <citation type="submission" date="2023-03" db="EMBL/GenBank/DDBJ databases">
        <title>Mating type loci evolution in Malassezia.</title>
        <authorList>
            <person name="Coelho M.A."/>
        </authorList>
    </citation>
    <scope>NUCLEOTIDE SEQUENCE [LARGE SCALE GENOMIC DNA]</scope>
    <source>
        <strain evidence="2 3">CBS 9725</strain>
    </source>
</reference>
<gene>
    <name evidence="2" type="ORF">MYAM1_001611</name>
</gene>
<evidence type="ECO:0000313" key="3">
    <source>
        <dbReference type="Proteomes" id="UP001219567"/>
    </source>
</evidence>
<protein>
    <submittedName>
        <fullName evidence="2">Uncharacterized protein</fullName>
    </submittedName>
</protein>
<organism evidence="2 3">
    <name type="scientific">Malassezia yamatoensis</name>
    <dbReference type="NCBI Taxonomy" id="253288"/>
    <lineage>
        <taxon>Eukaryota</taxon>
        <taxon>Fungi</taxon>
        <taxon>Dikarya</taxon>
        <taxon>Basidiomycota</taxon>
        <taxon>Ustilaginomycotina</taxon>
        <taxon>Malasseziomycetes</taxon>
        <taxon>Malasseziales</taxon>
        <taxon>Malasseziaceae</taxon>
        <taxon>Malassezia</taxon>
    </lineage>
</organism>
<evidence type="ECO:0000313" key="2">
    <source>
        <dbReference type="EMBL" id="WFC98878.1"/>
    </source>
</evidence>
<keyword evidence="1" id="KW-0812">Transmembrane</keyword>
<keyword evidence="1" id="KW-1133">Transmembrane helix</keyword>
<dbReference type="EMBL" id="CP119944">
    <property type="protein sequence ID" value="WFC98878.1"/>
    <property type="molecule type" value="Genomic_DNA"/>
</dbReference>
<keyword evidence="3" id="KW-1185">Reference proteome</keyword>
<feature type="transmembrane region" description="Helical" evidence="1">
    <location>
        <begin position="125"/>
        <end position="146"/>
    </location>
</feature>
<proteinExistence type="predicted"/>
<feature type="transmembrane region" description="Helical" evidence="1">
    <location>
        <begin position="15"/>
        <end position="36"/>
    </location>
</feature>
<dbReference type="Proteomes" id="UP001219567">
    <property type="component" value="Chromosome 2"/>
</dbReference>
<feature type="transmembrane region" description="Helical" evidence="1">
    <location>
        <begin position="48"/>
        <end position="69"/>
    </location>
</feature>
<name>A0AAJ6CHK9_9BASI</name>
<keyword evidence="1" id="KW-0472">Membrane</keyword>
<sequence length="165" mass="17699">MADASPTAALSPYNVFWLVHVIMELPMGILAFISPADLPVRDLTPSTVLLARALGAFLIASSISSLLMFSLPDFLPGKRAAAVQLLLFHAIVSSIYLQLENDVLHVQLPAVLANSSYVQEILSKVSMSSIVGILHGVLSLLITVWWQATIPQVKGAAQMAHAKSQ</sequence>
<evidence type="ECO:0000256" key="1">
    <source>
        <dbReference type="SAM" id="Phobius"/>
    </source>
</evidence>
<accession>A0AAJ6CHK9</accession>
<dbReference type="AlphaFoldDB" id="A0AAJ6CHK9"/>
<feature type="transmembrane region" description="Helical" evidence="1">
    <location>
        <begin position="81"/>
        <end position="99"/>
    </location>
</feature>